<dbReference type="Pfam" id="PF00043">
    <property type="entry name" value="GST_C"/>
    <property type="match status" value="1"/>
</dbReference>
<reference evidence="4 5" key="1">
    <citation type="submission" date="2019-12" db="EMBL/GenBank/DDBJ databases">
        <authorList>
            <person name="Li M."/>
        </authorList>
    </citation>
    <scope>NUCLEOTIDE SEQUENCE [LARGE SCALE GENOMIC DNA]</scope>
    <source>
        <strain evidence="4 5">GBMRC 2046</strain>
    </source>
</reference>
<dbReference type="PROSITE" id="PS50405">
    <property type="entry name" value="GST_CTER"/>
    <property type="match status" value="1"/>
</dbReference>
<dbReference type="InterPro" id="IPR036282">
    <property type="entry name" value="Glutathione-S-Trfase_C_sf"/>
</dbReference>
<dbReference type="AlphaFoldDB" id="A0A7X3LUT4"/>
<dbReference type="CDD" id="cd03206">
    <property type="entry name" value="GST_C_7"/>
    <property type="match status" value="1"/>
</dbReference>
<dbReference type="PROSITE" id="PS50404">
    <property type="entry name" value="GST_NTER"/>
    <property type="match status" value="1"/>
</dbReference>
<evidence type="ECO:0000259" key="3">
    <source>
        <dbReference type="PROSITE" id="PS50405"/>
    </source>
</evidence>
<dbReference type="Pfam" id="PF02798">
    <property type="entry name" value="GST_N"/>
    <property type="match status" value="1"/>
</dbReference>
<dbReference type="Gene3D" id="3.40.30.10">
    <property type="entry name" value="Glutaredoxin"/>
    <property type="match status" value="1"/>
</dbReference>
<comment type="caution">
    <text evidence="4">The sequence shown here is derived from an EMBL/GenBank/DDBJ whole genome shotgun (WGS) entry which is preliminary data.</text>
</comment>
<accession>A0A7X3LUT4</accession>
<sequence length="206" mass="22107">MADRLKLHTFELSGHAHRAVLFASLLGLDVELIEVDLTAGAQKAPGHLRLHPFGQVPVLEDGDEIVWESNAVLVHLARKYDPSGSWLPKEMEAVVQAWLSVASGQLTDGPCDARRVTVFGADLDHEKAKTIAAGLFEVLEAALSDRAFLIGDTPTIADIALYTYTAHAPEGGVSLEPYANIRAWLERIEALPGFVAMTATKAGSSA</sequence>
<dbReference type="Gene3D" id="1.20.1050.10">
    <property type="match status" value="1"/>
</dbReference>
<evidence type="ECO:0000256" key="1">
    <source>
        <dbReference type="RuleBase" id="RU003494"/>
    </source>
</evidence>
<feature type="domain" description="GST N-terminal" evidence="2">
    <location>
        <begin position="3"/>
        <end position="84"/>
    </location>
</feature>
<protein>
    <submittedName>
        <fullName evidence="4">Glutathione S-transferase</fullName>
    </submittedName>
</protein>
<dbReference type="SUPFAM" id="SSF52833">
    <property type="entry name" value="Thioredoxin-like"/>
    <property type="match status" value="1"/>
</dbReference>
<comment type="similarity">
    <text evidence="1">Belongs to the GST superfamily.</text>
</comment>
<feature type="domain" description="GST C-terminal" evidence="3">
    <location>
        <begin position="88"/>
        <end position="206"/>
    </location>
</feature>
<dbReference type="SFLD" id="SFLDS00019">
    <property type="entry name" value="Glutathione_Transferase_(cytos"/>
    <property type="match status" value="1"/>
</dbReference>
<name>A0A7X3LUT4_9HYPH</name>
<dbReference type="SFLD" id="SFLDG00358">
    <property type="entry name" value="Main_(cytGST)"/>
    <property type="match status" value="1"/>
</dbReference>
<evidence type="ECO:0000313" key="4">
    <source>
        <dbReference type="EMBL" id="MXN65512.1"/>
    </source>
</evidence>
<keyword evidence="5" id="KW-1185">Reference proteome</keyword>
<dbReference type="PANTHER" id="PTHR44051:SF2">
    <property type="entry name" value="HYPOTHETICAL GLUTATHIONE S-TRANSFERASE LIKE PROTEIN"/>
    <property type="match status" value="1"/>
</dbReference>
<proteinExistence type="inferred from homology"/>
<keyword evidence="4" id="KW-0808">Transferase</keyword>
<dbReference type="Proteomes" id="UP000433101">
    <property type="component" value="Unassembled WGS sequence"/>
</dbReference>
<dbReference type="InterPro" id="IPR004045">
    <property type="entry name" value="Glutathione_S-Trfase_N"/>
</dbReference>
<dbReference type="InterPro" id="IPR036249">
    <property type="entry name" value="Thioredoxin-like_sf"/>
</dbReference>
<dbReference type="SUPFAM" id="SSF47616">
    <property type="entry name" value="GST C-terminal domain-like"/>
    <property type="match status" value="1"/>
</dbReference>
<dbReference type="RefSeq" id="WP_160775685.1">
    <property type="nucleotide sequence ID" value="NZ_WUMV01000003.1"/>
</dbReference>
<dbReference type="InterPro" id="IPR010987">
    <property type="entry name" value="Glutathione-S-Trfase_C-like"/>
</dbReference>
<dbReference type="GO" id="GO:0016740">
    <property type="term" value="F:transferase activity"/>
    <property type="evidence" value="ECO:0007669"/>
    <property type="project" value="UniProtKB-KW"/>
</dbReference>
<dbReference type="InterPro" id="IPR040079">
    <property type="entry name" value="Glutathione_S-Trfase"/>
</dbReference>
<dbReference type="PANTHER" id="PTHR44051">
    <property type="entry name" value="GLUTATHIONE S-TRANSFERASE-RELATED"/>
    <property type="match status" value="1"/>
</dbReference>
<dbReference type="EMBL" id="WUMV01000003">
    <property type="protein sequence ID" value="MXN65512.1"/>
    <property type="molecule type" value="Genomic_DNA"/>
</dbReference>
<dbReference type="InterPro" id="IPR004046">
    <property type="entry name" value="GST_C"/>
</dbReference>
<gene>
    <name evidence="4" type="ORF">GR183_11425</name>
</gene>
<evidence type="ECO:0000259" key="2">
    <source>
        <dbReference type="PROSITE" id="PS50404"/>
    </source>
</evidence>
<evidence type="ECO:0000313" key="5">
    <source>
        <dbReference type="Proteomes" id="UP000433101"/>
    </source>
</evidence>
<organism evidence="4 5">
    <name type="scientific">Stappia sediminis</name>
    <dbReference type="NCBI Taxonomy" id="2692190"/>
    <lineage>
        <taxon>Bacteria</taxon>
        <taxon>Pseudomonadati</taxon>
        <taxon>Pseudomonadota</taxon>
        <taxon>Alphaproteobacteria</taxon>
        <taxon>Hyphomicrobiales</taxon>
        <taxon>Stappiaceae</taxon>
        <taxon>Stappia</taxon>
    </lineage>
</organism>